<dbReference type="AlphaFoldDB" id="A0A8B4H6L9"/>
<dbReference type="EMBL" id="UARK01000003">
    <property type="protein sequence ID" value="SPW27849.1"/>
    <property type="molecule type" value="Genomic_DNA"/>
</dbReference>
<comment type="caution">
    <text evidence="10">The sequence shown here is derived from an EMBL/GenBank/DDBJ whole genome shotgun (WGS) entry which is preliminary data.</text>
</comment>
<sequence>MWGICLAPPTPTPALSAKVTEVYLKSLTLRGFKSFASATTLKFEPGICVVVGPNGSGKSNVVDALAWVMGEQGAKTLRGGKMEDVIFAGAGGRKPLGRAEVTLTIDNSDGALDIDYTEVSVTRRMFRDGASEYEINGSKARLMDIQELLSDSGIGREMHVIVGQGRLSQILESRPEERRAFIEEAAGVLKHRRRKEKAQRKLVSMQANLDRLTDLTGELRRQLKPLARQAEAARRAATVQADLREARLRLAGYELTQLQEKLGSAEEQTAMLLAQVEEVTTQLDVATEIHTNLEAELAVAAPAADAAQQLWFDLSSLVERISATKRIADDRVGSFQETPYAGQDPDQLERRAQRAAAEYQELATHVEIAAERLDNMRDEVAIRQEAADQADREHLAQVRALADRREGIVRLLAQEESQRAQVTALEEEITRHDELVAETLTRLQEAEAQHQELGETLARLTLDTEPLRETHVRADAEAKAAEQRLEQVRSQQQNLERHVSRLESRIETLRATVPVTHGALSDSLTKASGVTHEFTPLAQHITIRPTAPAGVDGALALALGALSEAVTGTTRLDATTRNALATIPESVPRTAVILPGTGGIWHLDADLPADAAWLIDHIDVDADYAATVSRLLADVVWAETLDSACAIVDADARLKAVTPTGVLVGDGWFIAGRGTRGAVEITAQIATAQAELADAHADLNQLAGTFAGAKQAAEDARIRAAGATSALQEQETRVAELTRDLKRLESQVTANRKEYERTTGHAMQAATRLAELQHKLADTTDRLARVEEDTDLEEPTTQARDAAAQALAQVKAMELEAQLALRTAEERAESVRGKSTNLFRQAEQERQAKARHEQAMARRRAQAALARVVADAARDLLARATDATERATSDRDAAITRRNQVQTRLATAKDQVTALRTQQTRLTDNAHNMEIARSQAQVRMEEAQTKLVEQLGVPVTDIMRDYTPGPEFDLKHEKARLKQAEKDLSSLGKVNPLALEEYKALEERYEFLSTQLDDVEQARKDLTDVIEDVDAKILQLFTDAWLDVQAEFPKVFATLFPGGEGRLVLTEPGSMLTTGIEVEARPPGKKVKRLSLLSGGEKSLTALAMLVAIFRARPSPFYVMDEVEAALDDVNLRRLIALFVELRKDSQLIVITHQKPTMDVANVLYGVTMRGDGITRVISQRMTPGDLANPPAPQSSQS</sequence>
<keyword evidence="6 7" id="KW-0238">DNA-binding</keyword>
<proteinExistence type="inferred from homology"/>
<dbReference type="Gene3D" id="1.20.5.340">
    <property type="match status" value="1"/>
</dbReference>
<dbReference type="GO" id="GO:0030261">
    <property type="term" value="P:chromosome condensation"/>
    <property type="evidence" value="ECO:0007669"/>
    <property type="project" value="InterPro"/>
</dbReference>
<comment type="similarity">
    <text evidence="7">Belongs to the SMC family.</text>
</comment>
<keyword evidence="3 7" id="KW-0547">Nucleotide-binding</keyword>
<dbReference type="GO" id="GO:0016887">
    <property type="term" value="F:ATP hydrolysis activity"/>
    <property type="evidence" value="ECO:0007669"/>
    <property type="project" value="InterPro"/>
</dbReference>
<dbReference type="GO" id="GO:0005694">
    <property type="term" value="C:chromosome"/>
    <property type="evidence" value="ECO:0007669"/>
    <property type="project" value="InterPro"/>
</dbReference>
<dbReference type="FunFam" id="3.40.50.300:FF:000901">
    <property type="entry name" value="Chromosome partition protein Smc"/>
    <property type="match status" value="1"/>
</dbReference>
<dbReference type="GO" id="GO:0005737">
    <property type="term" value="C:cytoplasm"/>
    <property type="evidence" value="ECO:0007669"/>
    <property type="project" value="UniProtKB-SubCell"/>
</dbReference>
<feature type="coiled-coil region" evidence="7">
    <location>
        <begin position="898"/>
        <end position="946"/>
    </location>
</feature>
<evidence type="ECO:0000256" key="3">
    <source>
        <dbReference type="ARBA" id="ARBA00022741"/>
    </source>
</evidence>
<evidence type="ECO:0000259" key="8">
    <source>
        <dbReference type="Pfam" id="PF02463"/>
    </source>
</evidence>
<keyword evidence="4 7" id="KW-0067">ATP-binding</keyword>
<feature type="coiled-coil region" evidence="7">
    <location>
        <begin position="188"/>
        <end position="215"/>
    </location>
</feature>
<dbReference type="InterPro" id="IPR011890">
    <property type="entry name" value="SMC_prok"/>
</dbReference>
<reference evidence="10 11" key="1">
    <citation type="submission" date="2018-06" db="EMBL/GenBank/DDBJ databases">
        <authorList>
            <consortium name="Pathogen Informatics"/>
            <person name="Doyle S."/>
        </authorList>
    </citation>
    <scope>NUCLEOTIDE SEQUENCE [LARGE SCALE GENOMIC DNA]</scope>
    <source>
        <strain evidence="10 11">NCTC10254</strain>
    </source>
</reference>
<comment type="domain">
    <text evidence="7">Contains large globular domains required for ATP hydrolysis at each terminus and a third globular domain forming a flexible hinge near the middle of the molecule. These domains are separated by coiled-coil structures.</text>
</comment>
<dbReference type="InterPro" id="IPR010935">
    <property type="entry name" value="SMC_hinge"/>
</dbReference>
<keyword evidence="2 7" id="KW-0963">Cytoplasm</keyword>
<feature type="coiled-coil region" evidence="7">
    <location>
        <begin position="685"/>
        <end position="789"/>
    </location>
</feature>
<feature type="binding site" evidence="7">
    <location>
        <begin position="53"/>
        <end position="60"/>
    </location>
    <ligand>
        <name>ATP</name>
        <dbReference type="ChEBI" id="CHEBI:30616"/>
    </ligand>
</feature>
<keyword evidence="5 7" id="KW-0175">Coiled coil</keyword>
<dbReference type="FunFam" id="3.40.50.300:FF:000984">
    <property type="entry name" value="Chromosome partition protein Smc"/>
    <property type="match status" value="1"/>
</dbReference>
<dbReference type="Pfam" id="PF06470">
    <property type="entry name" value="SMC_hinge"/>
    <property type="match status" value="1"/>
</dbReference>
<evidence type="ECO:0000256" key="6">
    <source>
        <dbReference type="ARBA" id="ARBA00023125"/>
    </source>
</evidence>
<evidence type="ECO:0000256" key="5">
    <source>
        <dbReference type="ARBA" id="ARBA00023054"/>
    </source>
</evidence>
<dbReference type="SUPFAM" id="SSF75553">
    <property type="entry name" value="Smc hinge domain"/>
    <property type="match status" value="1"/>
</dbReference>
<feature type="coiled-coil region" evidence="7">
    <location>
        <begin position="359"/>
        <end position="512"/>
    </location>
</feature>
<dbReference type="GO" id="GO:0003677">
    <property type="term" value="F:DNA binding"/>
    <property type="evidence" value="ECO:0007669"/>
    <property type="project" value="UniProtKB-UniRule"/>
</dbReference>
<dbReference type="PIRSF" id="PIRSF005719">
    <property type="entry name" value="SMC"/>
    <property type="match status" value="1"/>
</dbReference>
<comment type="subcellular location">
    <subcellularLocation>
        <location evidence="1 7">Cytoplasm</location>
    </subcellularLocation>
</comment>
<dbReference type="HAMAP" id="MF_01894">
    <property type="entry name" value="Smc_prok"/>
    <property type="match status" value="1"/>
</dbReference>
<dbReference type="Gene3D" id="3.40.50.300">
    <property type="entry name" value="P-loop containing nucleotide triphosphate hydrolases"/>
    <property type="match status" value="2"/>
</dbReference>
<dbReference type="GO" id="GO:0007059">
    <property type="term" value="P:chromosome segregation"/>
    <property type="evidence" value="ECO:0007669"/>
    <property type="project" value="UniProtKB-UniRule"/>
</dbReference>
<dbReference type="InterPro" id="IPR003395">
    <property type="entry name" value="RecF/RecN/SMC_N"/>
</dbReference>
<dbReference type="NCBIfam" id="TIGR02168">
    <property type="entry name" value="SMC_prok_B"/>
    <property type="match status" value="1"/>
</dbReference>
<comment type="subunit">
    <text evidence="7">Homodimer.</text>
</comment>
<comment type="function">
    <text evidence="7">Required for chromosome condensation and partitioning.</text>
</comment>
<feature type="coiled-coil region" evidence="7">
    <location>
        <begin position="970"/>
        <end position="1032"/>
    </location>
</feature>
<evidence type="ECO:0000256" key="2">
    <source>
        <dbReference type="ARBA" id="ARBA00022490"/>
    </source>
</evidence>
<dbReference type="GO" id="GO:0005524">
    <property type="term" value="F:ATP binding"/>
    <property type="evidence" value="ECO:0007669"/>
    <property type="project" value="UniProtKB-UniRule"/>
</dbReference>
<evidence type="ECO:0000313" key="10">
    <source>
        <dbReference type="EMBL" id="SPW27849.1"/>
    </source>
</evidence>
<dbReference type="GO" id="GO:0006260">
    <property type="term" value="P:DNA replication"/>
    <property type="evidence" value="ECO:0007669"/>
    <property type="project" value="UniProtKB-UniRule"/>
</dbReference>
<protein>
    <recommendedName>
        <fullName evidence="7">Chromosome partition protein Smc</fullName>
    </recommendedName>
</protein>
<dbReference type="SUPFAM" id="SSF52540">
    <property type="entry name" value="P-loop containing nucleoside triphosphate hydrolases"/>
    <property type="match status" value="1"/>
</dbReference>
<feature type="coiled-coil region" evidence="7">
    <location>
        <begin position="255"/>
        <end position="296"/>
    </location>
</feature>
<dbReference type="GO" id="GO:0007062">
    <property type="term" value="P:sister chromatid cohesion"/>
    <property type="evidence" value="ECO:0007669"/>
    <property type="project" value="InterPro"/>
</dbReference>
<feature type="domain" description="RecF/RecN/SMC N-terminal" evidence="8">
    <location>
        <begin position="23"/>
        <end position="1175"/>
    </location>
</feature>
<evidence type="ECO:0000259" key="9">
    <source>
        <dbReference type="Pfam" id="PF06470"/>
    </source>
</evidence>
<evidence type="ECO:0000256" key="7">
    <source>
        <dbReference type="HAMAP-Rule" id="MF_01894"/>
    </source>
</evidence>
<dbReference type="Pfam" id="PF02463">
    <property type="entry name" value="SMC_N"/>
    <property type="match status" value="1"/>
</dbReference>
<dbReference type="InterPro" id="IPR036277">
    <property type="entry name" value="SMC_hinge_sf"/>
</dbReference>
<evidence type="ECO:0000256" key="4">
    <source>
        <dbReference type="ARBA" id="ARBA00022840"/>
    </source>
</evidence>
<evidence type="ECO:0000313" key="11">
    <source>
        <dbReference type="Proteomes" id="UP000249886"/>
    </source>
</evidence>
<feature type="domain" description="SMC hinge" evidence="9">
    <location>
        <begin position="548"/>
        <end position="647"/>
    </location>
</feature>
<accession>A0A8B4H6L9</accession>
<dbReference type="InterPro" id="IPR024704">
    <property type="entry name" value="SMC"/>
</dbReference>
<dbReference type="CDD" id="cd03278">
    <property type="entry name" value="ABC_SMC_barmotin"/>
    <property type="match status" value="2"/>
</dbReference>
<dbReference type="Proteomes" id="UP000249886">
    <property type="component" value="Unassembled WGS sequence"/>
</dbReference>
<dbReference type="InterPro" id="IPR027417">
    <property type="entry name" value="P-loop_NTPase"/>
</dbReference>
<dbReference type="PANTHER" id="PTHR43977">
    <property type="entry name" value="STRUCTURAL MAINTENANCE OF CHROMOSOMES PROTEIN 3"/>
    <property type="match status" value="1"/>
</dbReference>
<gene>
    <name evidence="7 10" type="primary">smc</name>
    <name evidence="10" type="ORF">NCTC10254_01043</name>
</gene>
<evidence type="ECO:0000256" key="1">
    <source>
        <dbReference type="ARBA" id="ARBA00004496"/>
    </source>
</evidence>
<organism evidence="10 11">
    <name type="scientific">Corynebacterium matruchotii</name>
    <dbReference type="NCBI Taxonomy" id="43768"/>
    <lineage>
        <taxon>Bacteria</taxon>
        <taxon>Bacillati</taxon>
        <taxon>Actinomycetota</taxon>
        <taxon>Actinomycetes</taxon>
        <taxon>Mycobacteriales</taxon>
        <taxon>Corynebacteriaceae</taxon>
        <taxon>Corynebacterium</taxon>
    </lineage>
</organism>
<name>A0A8B4H6L9_9CORY</name>